<dbReference type="CDD" id="cd01055">
    <property type="entry name" value="Nonheme_Ferritin"/>
    <property type="match status" value="1"/>
</dbReference>
<evidence type="ECO:0000256" key="4">
    <source>
        <dbReference type="ARBA" id="ARBA00023004"/>
    </source>
</evidence>
<keyword evidence="3" id="KW-0560">Oxidoreductase</keyword>
<gene>
    <name evidence="7" type="ORF">ACFFN1_01840</name>
</gene>
<evidence type="ECO:0000313" key="7">
    <source>
        <dbReference type="EMBL" id="MFB9775165.1"/>
    </source>
</evidence>
<dbReference type="InterPro" id="IPR009040">
    <property type="entry name" value="Ferritin-like_diiron"/>
</dbReference>
<dbReference type="InterPro" id="IPR001519">
    <property type="entry name" value="Ferritin"/>
</dbReference>
<keyword evidence="2 5" id="KW-0479">Metal-binding</keyword>
<dbReference type="Gene3D" id="1.20.1260.10">
    <property type="match status" value="1"/>
</dbReference>
<dbReference type="SUPFAM" id="SSF47240">
    <property type="entry name" value="Ferritin-like"/>
    <property type="match status" value="1"/>
</dbReference>
<evidence type="ECO:0000256" key="2">
    <source>
        <dbReference type="ARBA" id="ARBA00022723"/>
    </source>
</evidence>
<dbReference type="PROSITE" id="PS50905">
    <property type="entry name" value="FERRITIN_LIKE"/>
    <property type="match status" value="1"/>
</dbReference>
<name>A0ABV5WY95_9MICO</name>
<dbReference type="InterPro" id="IPR008331">
    <property type="entry name" value="Ferritin_DPS_dom"/>
</dbReference>
<proteinExistence type="predicted"/>
<keyword evidence="4 5" id="KW-0408">Iron</keyword>
<dbReference type="InterPro" id="IPR009078">
    <property type="entry name" value="Ferritin-like_SF"/>
</dbReference>
<keyword evidence="8" id="KW-1185">Reference proteome</keyword>
<dbReference type="InterPro" id="IPR041719">
    <property type="entry name" value="Ferritin_prok"/>
</dbReference>
<dbReference type="Proteomes" id="UP001589707">
    <property type="component" value="Unassembled WGS sequence"/>
</dbReference>
<dbReference type="InterPro" id="IPR012347">
    <property type="entry name" value="Ferritin-like"/>
</dbReference>
<evidence type="ECO:0000256" key="3">
    <source>
        <dbReference type="ARBA" id="ARBA00023002"/>
    </source>
</evidence>
<reference evidence="7 8" key="1">
    <citation type="submission" date="2024-09" db="EMBL/GenBank/DDBJ databases">
        <authorList>
            <person name="Sun Q."/>
            <person name="Mori K."/>
        </authorList>
    </citation>
    <scope>NUCLEOTIDE SEQUENCE [LARGE SCALE GENOMIC DNA]</scope>
    <source>
        <strain evidence="7 8">JCM 11683</strain>
    </source>
</reference>
<dbReference type="EMBL" id="JBHMAU010000018">
    <property type="protein sequence ID" value="MFB9775165.1"/>
    <property type="molecule type" value="Genomic_DNA"/>
</dbReference>
<evidence type="ECO:0000256" key="1">
    <source>
        <dbReference type="ARBA" id="ARBA00022434"/>
    </source>
</evidence>
<evidence type="ECO:0000256" key="5">
    <source>
        <dbReference type="RuleBase" id="RU361145"/>
    </source>
</evidence>
<evidence type="ECO:0000259" key="6">
    <source>
        <dbReference type="PROSITE" id="PS50905"/>
    </source>
</evidence>
<evidence type="ECO:0000313" key="8">
    <source>
        <dbReference type="Proteomes" id="UP001589707"/>
    </source>
</evidence>
<sequence>MELTKNMAAAVSDQVTMELEASIVYLQLAIELEDQDLTGMSSWMRAQAEEEQVHAAKFMQHSLDRGTAPQIGTISAPSFSGKSPAELFQAALDHERKVSESIRNLYRTAQKEDDIDIIPLLNWFIEEQVEEEASVGEIVGQLEGIGDDFSGLLRIDAKLGARTPAVVADTEE</sequence>
<comment type="caution">
    <text evidence="7">The sequence shown here is derived from an EMBL/GenBank/DDBJ whole genome shotgun (WGS) entry which is preliminary data.</text>
</comment>
<dbReference type="PANTHER" id="PTHR11431:SF127">
    <property type="entry name" value="BACTERIAL NON-HEME FERRITIN"/>
    <property type="match status" value="1"/>
</dbReference>
<organism evidence="7 8">
    <name type="scientific">Brevibacterium otitidis</name>
    <dbReference type="NCBI Taxonomy" id="53364"/>
    <lineage>
        <taxon>Bacteria</taxon>
        <taxon>Bacillati</taxon>
        <taxon>Actinomycetota</taxon>
        <taxon>Actinomycetes</taxon>
        <taxon>Micrococcales</taxon>
        <taxon>Brevibacteriaceae</taxon>
        <taxon>Brevibacterium</taxon>
    </lineage>
</organism>
<accession>A0ABV5WY95</accession>
<keyword evidence="1 5" id="KW-0409">Iron storage</keyword>
<dbReference type="PANTHER" id="PTHR11431">
    <property type="entry name" value="FERRITIN"/>
    <property type="match status" value="1"/>
</dbReference>
<feature type="domain" description="Ferritin-like diiron" evidence="6">
    <location>
        <begin position="1"/>
        <end position="146"/>
    </location>
</feature>
<dbReference type="RefSeq" id="WP_376838045.1">
    <property type="nucleotide sequence ID" value="NZ_JBHMAU010000018.1"/>
</dbReference>
<protein>
    <recommendedName>
        <fullName evidence="5">Ferritin</fullName>
    </recommendedName>
</protein>
<dbReference type="Pfam" id="PF00210">
    <property type="entry name" value="Ferritin"/>
    <property type="match status" value="1"/>
</dbReference>